<sequence length="169" mass="19103">MNETENQDNENNDECDEWHSGLIPEWDGTMPQGQMCQRPDGFSRDNLGTCGNEAQVGSPYARWDETAVENDSDTPSSIEFHYFCEECAAEWEAEDEMMGAYFEACEEMFPEFWAGINEPNISRLMNGEVTIYDLAIEEHIDTVGYLLEEGELEKAATTISRLIDAMGGE</sequence>
<reference evidence="1" key="1">
    <citation type="journal article" date="2014" name="Genome Biol. Evol.">
        <title>Pangenome evidence for extensive interdomain horizontal transfer affecting lineage core and shell genes in uncultured planktonic thaumarchaeota and euryarchaeota.</title>
        <authorList>
            <person name="Deschamps P."/>
            <person name="Zivanovic Y."/>
            <person name="Moreira D."/>
            <person name="Rodriguez-Valera F."/>
            <person name="Lopez-Garcia P."/>
        </authorList>
    </citation>
    <scope>NUCLEOTIDE SEQUENCE</scope>
</reference>
<evidence type="ECO:0000313" key="1">
    <source>
        <dbReference type="EMBL" id="AIF21221.1"/>
    </source>
</evidence>
<dbReference type="AlphaFoldDB" id="A0A075HXV7"/>
<organism evidence="1">
    <name type="scientific">uncultured marine group II/III euryarchaeote KM3_98_F04</name>
    <dbReference type="NCBI Taxonomy" id="1456548"/>
    <lineage>
        <taxon>Archaea</taxon>
        <taxon>Methanobacteriati</taxon>
        <taxon>Methanobacteriota</taxon>
        <taxon>environmental samples</taxon>
    </lineage>
</organism>
<accession>A0A075HXV7</accession>
<proteinExistence type="predicted"/>
<dbReference type="EMBL" id="KF901185">
    <property type="protein sequence ID" value="AIF21221.1"/>
    <property type="molecule type" value="Genomic_DNA"/>
</dbReference>
<protein>
    <submittedName>
        <fullName evidence="1">Uncharacterized protein</fullName>
    </submittedName>
</protein>
<name>A0A075HXV7_9EURY</name>